<dbReference type="InterPro" id="IPR007278">
    <property type="entry name" value="DUF397"/>
</dbReference>
<evidence type="ECO:0000313" key="3">
    <source>
        <dbReference type="EMBL" id="GAA3363244.1"/>
    </source>
</evidence>
<evidence type="ECO:0000259" key="1">
    <source>
        <dbReference type="Pfam" id="PF04149"/>
    </source>
</evidence>
<gene>
    <name evidence="2" type="ORF">GCM10020366_06310</name>
    <name evidence="3" type="ORF">GCM10020366_54360</name>
</gene>
<sequence>MSDWVWRKSSRSNAYHNCVEVALSPTSVAVRDSKDRTAGSLSFSRREWRRFLAGLDAGRSGGEPDDG</sequence>
<evidence type="ECO:0000313" key="2">
    <source>
        <dbReference type="EMBL" id="GAA3353344.1"/>
    </source>
</evidence>
<organism evidence="2 4">
    <name type="scientific">Saccharopolyspora gregorii</name>
    <dbReference type="NCBI Taxonomy" id="33914"/>
    <lineage>
        <taxon>Bacteria</taxon>
        <taxon>Bacillati</taxon>
        <taxon>Actinomycetota</taxon>
        <taxon>Actinomycetes</taxon>
        <taxon>Pseudonocardiales</taxon>
        <taxon>Pseudonocardiaceae</taxon>
        <taxon>Saccharopolyspora</taxon>
    </lineage>
</organism>
<reference evidence="2" key="1">
    <citation type="journal article" date="2014" name="Int. J. Syst. Evol. Microbiol.">
        <title>Complete genome of a new Firmicutes species belonging to the dominant human colonic microbiota ('Ruminococcus bicirculans') reveals two chromosomes and a selective capacity to utilize plant glucans.</title>
        <authorList>
            <consortium name="NISC Comparative Sequencing Program"/>
            <person name="Wegmann U."/>
            <person name="Louis P."/>
            <person name="Goesmann A."/>
            <person name="Henrissat B."/>
            <person name="Duncan S.H."/>
            <person name="Flint H.J."/>
        </authorList>
    </citation>
    <scope>NUCLEOTIDE SEQUENCE</scope>
    <source>
        <strain evidence="2">JCM 9687</strain>
    </source>
</reference>
<reference evidence="2" key="3">
    <citation type="submission" date="2023-12" db="EMBL/GenBank/DDBJ databases">
        <authorList>
            <person name="Sun Q."/>
            <person name="Inoue M."/>
        </authorList>
    </citation>
    <scope>NUCLEOTIDE SEQUENCE</scope>
    <source>
        <strain evidence="2">JCM 9687</strain>
    </source>
</reference>
<keyword evidence="4" id="KW-1185">Reference proteome</keyword>
<dbReference type="RefSeq" id="WP_258345634.1">
    <property type="nucleotide sequence ID" value="NZ_BAAAYK010000014.1"/>
</dbReference>
<feature type="domain" description="DUF397" evidence="1">
    <location>
        <begin position="5"/>
        <end position="55"/>
    </location>
</feature>
<protein>
    <recommendedName>
        <fullName evidence="1">DUF397 domain-containing protein</fullName>
    </recommendedName>
</protein>
<dbReference type="Pfam" id="PF04149">
    <property type="entry name" value="DUF397"/>
    <property type="match status" value="1"/>
</dbReference>
<reference evidence="4" key="2">
    <citation type="journal article" date="2019" name="Int. J. Syst. Evol. Microbiol.">
        <title>The Global Catalogue of Microorganisms (GCM) 10K type strain sequencing project: providing services to taxonomists for standard genome sequencing and annotation.</title>
        <authorList>
            <consortium name="The Broad Institute Genomics Platform"/>
            <consortium name="The Broad Institute Genome Sequencing Center for Infectious Disease"/>
            <person name="Wu L."/>
            <person name="Ma J."/>
        </authorList>
    </citation>
    <scope>NUCLEOTIDE SEQUENCE [LARGE SCALE GENOMIC DNA]</scope>
    <source>
        <strain evidence="4">JCM 9687</strain>
    </source>
</reference>
<dbReference type="EMBL" id="BAAAYK010000038">
    <property type="protein sequence ID" value="GAA3363244.1"/>
    <property type="molecule type" value="Genomic_DNA"/>
</dbReference>
<dbReference type="Proteomes" id="UP001500483">
    <property type="component" value="Unassembled WGS sequence"/>
</dbReference>
<proteinExistence type="predicted"/>
<name>A0ABP6RKZ9_9PSEU</name>
<dbReference type="EMBL" id="BAAAYK010000014">
    <property type="protein sequence ID" value="GAA3353344.1"/>
    <property type="molecule type" value="Genomic_DNA"/>
</dbReference>
<evidence type="ECO:0000313" key="4">
    <source>
        <dbReference type="Proteomes" id="UP001500483"/>
    </source>
</evidence>
<comment type="caution">
    <text evidence="2">The sequence shown here is derived from an EMBL/GenBank/DDBJ whole genome shotgun (WGS) entry which is preliminary data.</text>
</comment>
<accession>A0ABP6RKZ9</accession>